<organism evidence="4 5">
    <name type="scientific">Vitis vinifera</name>
    <name type="common">Grape</name>
    <dbReference type="NCBI Taxonomy" id="29760"/>
    <lineage>
        <taxon>Eukaryota</taxon>
        <taxon>Viridiplantae</taxon>
        <taxon>Streptophyta</taxon>
        <taxon>Embryophyta</taxon>
        <taxon>Tracheophyta</taxon>
        <taxon>Spermatophyta</taxon>
        <taxon>Magnoliopsida</taxon>
        <taxon>eudicotyledons</taxon>
        <taxon>Gunneridae</taxon>
        <taxon>Pentapetalae</taxon>
        <taxon>rosids</taxon>
        <taxon>Vitales</taxon>
        <taxon>Vitaceae</taxon>
        <taxon>Viteae</taxon>
        <taxon>Vitis</taxon>
    </lineage>
</organism>
<dbReference type="PANTHER" id="PTHR46128:SF87">
    <property type="entry name" value="PENTACOTRIPEPTIDE-REPEAT REGION OF PRORP DOMAIN-CONTAINING PROTEIN"/>
    <property type="match status" value="1"/>
</dbReference>
<accession>A0A438IP63</accession>
<gene>
    <name evidence="4" type="primary">VvCHDp000846</name>
    <name evidence="4" type="ORF">CK203_026770</name>
</gene>
<dbReference type="PANTHER" id="PTHR46128">
    <property type="entry name" value="MITOCHONDRIAL GROUP I INTRON SPLICING FACTOR CCM1"/>
    <property type="match status" value="1"/>
</dbReference>
<reference evidence="4 5" key="1">
    <citation type="journal article" date="2018" name="PLoS Genet.">
        <title>Population sequencing reveals clonal diversity and ancestral inbreeding in the grapevine cultivar Chardonnay.</title>
        <authorList>
            <person name="Roach M.J."/>
            <person name="Johnson D.L."/>
            <person name="Bohlmann J."/>
            <person name="van Vuuren H.J."/>
            <person name="Jones S.J."/>
            <person name="Pretorius I.S."/>
            <person name="Schmidt S.A."/>
            <person name="Borneman A.R."/>
        </authorList>
    </citation>
    <scope>NUCLEOTIDE SEQUENCE [LARGE SCALE GENOMIC DNA]</scope>
    <source>
        <strain evidence="5">cv. Chardonnay</strain>
        <tissue evidence="4">Leaf</tissue>
    </source>
</reference>
<proteinExistence type="inferred from homology"/>
<evidence type="ECO:0000256" key="1">
    <source>
        <dbReference type="ARBA" id="ARBA00007626"/>
    </source>
</evidence>
<dbReference type="InterPro" id="IPR011990">
    <property type="entry name" value="TPR-like_helical_dom_sf"/>
</dbReference>
<sequence>MWFADVYEKVLPGGKKDGLSDMSADREQKGFMQLKGPLEASIEVGPYPLSLGPPISPFIPNHVQPAFCAGDRASISGDCCNGRFLGDPASSPSLFDFSGETPLTRSPRMLRSSVVNLQSKPISTTPVPTHQHIAHLILEQKSASQALQTFRWASNLPNFIHNQSTYRALIHKLCSFRRFETVKEVLDEMPSSIGSPPDESIFVTIVRGLGRARMVRQMIKVLDLITKFGENPSLKIFNSILDVLVKEDIDLAREFYRKKMMMNGVSGDDYTFGILMKGLCLTNRIGDAFKLLQVMKSRGKTPNTVIYNTMIHALCKNGKVGRARSLMNEMVEPSDVTFNVLISAYCQEENLVQALVLLEKSFSMGFVPDVVTATKVVGILCKAGRVTEGVEVLERVESMGGVVDVVAYNTLIKGFCMLGKAKVGHRVLKDMEIKGCLPNVDTYNILASGYCDSGMLDSAIDLFNDMKTDGINWNFMTYDTLIRGLCSGGRMEDGFKILELMEESRGGAGGRISPYNSIIYGLYKNNQFEEALEFLTKMEKLFPRAVDRSLRILGFCNEGSIGDAKRVYDQMIKEGGVPSVLVYVCLIHGFCQDGNVREAFELINEMVDHGYFPTAPTFNALISAFCGQGKVGSALKLMEDMVGRGCLPDMGSYSPMVDALCNKGDFQKAVRLFLQMVEKDILPDYSTWNSMLLCLTQETVCYNYKMVNMAYLGRDLFISGYLE</sequence>
<dbReference type="EMBL" id="QGNW01000093">
    <property type="protein sequence ID" value="RVW98508.1"/>
    <property type="molecule type" value="Genomic_DNA"/>
</dbReference>
<dbReference type="SUPFAM" id="SSF81901">
    <property type="entry name" value="HCP-like"/>
    <property type="match status" value="1"/>
</dbReference>
<dbReference type="Proteomes" id="UP000288805">
    <property type="component" value="Unassembled WGS sequence"/>
</dbReference>
<dbReference type="Gene3D" id="1.25.40.10">
    <property type="entry name" value="Tetratricopeptide repeat domain"/>
    <property type="match status" value="6"/>
</dbReference>
<feature type="repeat" description="PPR" evidence="3">
    <location>
        <begin position="369"/>
        <end position="403"/>
    </location>
</feature>
<name>A0A438IP63_VITVI</name>
<dbReference type="InterPro" id="IPR050872">
    <property type="entry name" value="PPR_P_subfamily"/>
</dbReference>
<dbReference type="NCBIfam" id="TIGR00756">
    <property type="entry name" value="PPR"/>
    <property type="match status" value="12"/>
</dbReference>
<feature type="repeat" description="PPR" evidence="3">
    <location>
        <begin position="474"/>
        <end position="504"/>
    </location>
</feature>
<comment type="similarity">
    <text evidence="1">Belongs to the PPR family. P subfamily.</text>
</comment>
<protein>
    <submittedName>
        <fullName evidence="4">Pentatricopeptide repeat-containing protein, mitochondrial</fullName>
    </submittedName>
</protein>
<feature type="repeat" description="PPR" evidence="3">
    <location>
        <begin position="439"/>
        <end position="473"/>
    </location>
</feature>
<dbReference type="Pfam" id="PF13041">
    <property type="entry name" value="PPR_2"/>
    <property type="match status" value="3"/>
</dbReference>
<evidence type="ECO:0000313" key="5">
    <source>
        <dbReference type="Proteomes" id="UP000288805"/>
    </source>
</evidence>
<evidence type="ECO:0000313" key="4">
    <source>
        <dbReference type="EMBL" id="RVW98508.1"/>
    </source>
</evidence>
<comment type="caution">
    <text evidence="4">The sequence shown here is derived from an EMBL/GenBank/DDBJ whole genome shotgun (WGS) entry which is preliminary data.</text>
</comment>
<dbReference type="PROSITE" id="PS51375">
    <property type="entry name" value="PPR"/>
    <property type="match status" value="11"/>
</dbReference>
<dbReference type="Pfam" id="PF01535">
    <property type="entry name" value="PPR"/>
    <property type="match status" value="5"/>
</dbReference>
<feature type="repeat" description="PPR" evidence="3">
    <location>
        <begin position="268"/>
        <end position="302"/>
    </location>
</feature>
<feature type="repeat" description="PPR" evidence="3">
    <location>
        <begin position="614"/>
        <end position="648"/>
    </location>
</feature>
<feature type="repeat" description="PPR" evidence="3">
    <location>
        <begin position="649"/>
        <end position="683"/>
    </location>
</feature>
<keyword evidence="2" id="KW-0677">Repeat</keyword>
<evidence type="ECO:0000256" key="2">
    <source>
        <dbReference type="ARBA" id="ARBA00022737"/>
    </source>
</evidence>
<dbReference type="InterPro" id="IPR002885">
    <property type="entry name" value="PPR_rpt"/>
</dbReference>
<feature type="repeat" description="PPR" evidence="3">
    <location>
        <begin position="404"/>
        <end position="438"/>
    </location>
</feature>
<feature type="repeat" description="PPR" evidence="3">
    <location>
        <begin position="303"/>
        <end position="333"/>
    </location>
</feature>
<feature type="repeat" description="PPR" evidence="3">
    <location>
        <begin position="579"/>
        <end position="613"/>
    </location>
</feature>
<feature type="repeat" description="PPR" evidence="3">
    <location>
        <begin position="162"/>
        <end position="196"/>
    </location>
</feature>
<feature type="repeat" description="PPR" evidence="3">
    <location>
        <begin position="334"/>
        <end position="368"/>
    </location>
</feature>
<dbReference type="Pfam" id="PF12854">
    <property type="entry name" value="PPR_1"/>
    <property type="match status" value="3"/>
</dbReference>
<dbReference type="AlphaFoldDB" id="A0A438IP63"/>
<evidence type="ECO:0000256" key="3">
    <source>
        <dbReference type="PROSITE-ProRule" id="PRU00708"/>
    </source>
</evidence>